<sequence>MEPHSNQPVQSDPGKQELNQAIEIDANIKLDMLLKETTDSSSVNGSNIKLPQSCEQSISADSHHFKNAILNEILNEKRMALLKSPEVEQFLYKHQMEKKPVFSGNCKPN</sequence>
<dbReference type="Pfam" id="PF15289">
    <property type="entry name" value="RFXA_RFXANK_bdg"/>
    <property type="match status" value="1"/>
</dbReference>
<evidence type="ECO:0000313" key="3">
    <source>
        <dbReference type="RefSeq" id="XP_022256730.1"/>
    </source>
</evidence>
<gene>
    <name evidence="3" type="primary">LOC106472459</name>
</gene>
<dbReference type="Proteomes" id="UP000694941">
    <property type="component" value="Unplaced"/>
</dbReference>
<dbReference type="InterPro" id="IPR029316">
    <property type="entry name" value="RFXAP_RFXANK-bd"/>
</dbReference>
<evidence type="ECO:0000313" key="2">
    <source>
        <dbReference type="Proteomes" id="UP000694941"/>
    </source>
</evidence>
<proteinExistence type="predicted"/>
<dbReference type="InterPro" id="IPR038308">
    <property type="entry name" value="RFXAP_C_sf"/>
</dbReference>
<keyword evidence="2" id="KW-1185">Reference proteome</keyword>
<feature type="domain" description="Regulatory factor X-associated protein RFXANK-binding" evidence="1">
    <location>
        <begin position="29"/>
        <end position="96"/>
    </location>
</feature>
<organism evidence="2 3">
    <name type="scientific">Limulus polyphemus</name>
    <name type="common">Atlantic horseshoe crab</name>
    <dbReference type="NCBI Taxonomy" id="6850"/>
    <lineage>
        <taxon>Eukaryota</taxon>
        <taxon>Metazoa</taxon>
        <taxon>Ecdysozoa</taxon>
        <taxon>Arthropoda</taxon>
        <taxon>Chelicerata</taxon>
        <taxon>Merostomata</taxon>
        <taxon>Xiphosura</taxon>
        <taxon>Limulidae</taxon>
        <taxon>Limulus</taxon>
    </lineage>
</organism>
<name>A0ABM1TLH4_LIMPO</name>
<protein>
    <submittedName>
        <fullName evidence="3">Regulatory factor X-associated protein-like</fullName>
    </submittedName>
</protein>
<reference evidence="3" key="1">
    <citation type="submission" date="2025-08" db="UniProtKB">
        <authorList>
            <consortium name="RefSeq"/>
        </authorList>
    </citation>
    <scope>IDENTIFICATION</scope>
    <source>
        <tissue evidence="3">Muscle</tissue>
    </source>
</reference>
<accession>A0ABM1TLH4</accession>
<evidence type="ECO:0000259" key="1">
    <source>
        <dbReference type="Pfam" id="PF15289"/>
    </source>
</evidence>
<dbReference type="RefSeq" id="XP_022256730.1">
    <property type="nucleotide sequence ID" value="XM_022401022.1"/>
</dbReference>
<dbReference type="GeneID" id="106472459"/>
<dbReference type="Gene3D" id="6.10.290.30">
    <property type="entry name" value="Regulatory factor X-associated C-terminal binding domain"/>
    <property type="match status" value="1"/>
</dbReference>